<dbReference type="SUPFAM" id="SSF81296">
    <property type="entry name" value="E set domains"/>
    <property type="match status" value="1"/>
</dbReference>
<dbReference type="InterPro" id="IPR013788">
    <property type="entry name" value="Hemocyanin/hexamerin"/>
</dbReference>
<dbReference type="PROSITE" id="PS00498">
    <property type="entry name" value="TYROSINASE_2"/>
    <property type="match status" value="1"/>
</dbReference>
<feature type="non-terminal residue" evidence="7">
    <location>
        <position position="1"/>
    </location>
</feature>
<dbReference type="Gene3D" id="1.20.1370.10">
    <property type="entry name" value="Hemocyanin, N-terminal domain"/>
    <property type="match status" value="1"/>
</dbReference>
<dbReference type="InterPro" id="IPR000896">
    <property type="entry name" value="Hemocyanin/hexamerin_mid_dom"/>
</dbReference>
<name>Q58HZ8_MACRS</name>
<evidence type="ECO:0000313" key="7">
    <source>
        <dbReference type="EMBL" id="AAX48010.1"/>
    </source>
</evidence>
<evidence type="ECO:0000256" key="4">
    <source>
        <dbReference type="ARBA" id="ARBA00023008"/>
    </source>
</evidence>
<evidence type="ECO:0000256" key="3">
    <source>
        <dbReference type="ARBA" id="ARBA00022723"/>
    </source>
</evidence>
<dbReference type="PANTHER" id="PTHR11511:SF4">
    <property type="entry name" value="PHENOLOXIDASE 2-RELATED"/>
    <property type="match status" value="1"/>
</dbReference>
<keyword evidence="3" id="KW-0479">Metal-binding</keyword>
<dbReference type="SUPFAM" id="SSF48056">
    <property type="entry name" value="Di-copper centre-containing domain"/>
    <property type="match status" value="1"/>
</dbReference>
<sequence>IFYSYGSSWSLSFETPCRVQEARGIPAVTMATEQSQVLELFEKPFRGPSGGSISFPTGEGIGTRIGTGARPPPELGYATSLQRGRVFSVFIRAHRRAARSLCEYFMRARNIGELTSLANACRNLVNEQLFIYCLSSVIIRKPELRRVRIPTVVETFPSKFASQEMLQQAGNEINRNPARTEPIVINQEFSGTLIKPEHRLSYWREDYGINSHHWHWHLVFPVEMDIRRDRKGEIFYYMHQQMLARYDMERLSHSLNRVLPLTGFREPIVDGYFSKLTVNNSGRAWGTRQDNTTLKDIRRDDFGLGFISISDLELYYSRLLDAVHQGFIQDRQGNRIPLTDDPPNRGKRGIDILGDAFEADAELSVNYPFYGDLHNFAHVLISFSHDPDFAHREEVGAIGDPATSMRDPTFYRLHKFVDEFFQEYKLQQRPYNNEELGLPGVRVVRIGVLQDGVPNNLRTGWNQREFEAGRGLDFGGSAPIRLRFTHLDHRPFDYHLQIMNTLPAEKDVTVRIFLAPTLDERGNRMSFMDQRLLWTEMDKFVTKLTPGENKLVRSSRDSSITAPPEITFRELEAGREITSGTQAGVEFGQCGCGWPRHMLLPRGMPQGMDFQLFVMLTDHAVDKVEQVIRGRPCTNAVSYCGILDSKFPDARPMGFPFDRRNPAMINGNVIQTAGELAAQFDNMVMEDIKITFVGNQLQRA</sequence>
<dbReference type="InterPro" id="IPR008922">
    <property type="entry name" value="Di-copper_centre_dom_sf"/>
</dbReference>
<dbReference type="GO" id="GO:0005576">
    <property type="term" value="C:extracellular region"/>
    <property type="evidence" value="ECO:0007669"/>
    <property type="project" value="UniProtKB-SubCell"/>
</dbReference>
<reference evidence="7" key="1">
    <citation type="submission" date="2005-02" db="EMBL/GenBank/DDBJ databases">
        <authorList>
            <person name="Lu K.-Y."/>
            <person name="Huang Y.-T."/>
            <person name="Lee H.-H."/>
            <person name="Sung H.-H."/>
        </authorList>
    </citation>
    <scope>NUCLEOTIDE SEQUENCE</scope>
</reference>
<dbReference type="Gene3D" id="2.60.40.1520">
    <property type="entry name" value="Hemocyanin, C-terminal domain"/>
    <property type="match status" value="1"/>
</dbReference>
<evidence type="ECO:0000256" key="5">
    <source>
        <dbReference type="ARBA" id="ARBA00023157"/>
    </source>
</evidence>
<dbReference type="GO" id="GO:0046872">
    <property type="term" value="F:metal ion binding"/>
    <property type="evidence" value="ECO:0007669"/>
    <property type="project" value="UniProtKB-KW"/>
</dbReference>
<dbReference type="InterPro" id="IPR037020">
    <property type="entry name" value="Hemocyanin_C_sf"/>
</dbReference>
<reference evidence="7" key="2">
    <citation type="journal article" date="2006" name="Fish Shellfish Immunol.">
        <title>Cloning the prophenoloxidase cDNA and monitoring the expression of proPO mRNA in prawns (Macrobrachium rosenbergii) stimulated in vivo by CpG oligodeoxynucleotides.</title>
        <authorList>
            <person name="Lu K.Y."/>
            <person name="Huang Y.T."/>
            <person name="Lee H.H."/>
            <person name="Sung H.H."/>
        </authorList>
    </citation>
    <scope>NUCLEOTIDE SEQUENCE</scope>
</reference>
<dbReference type="GO" id="GO:0016491">
    <property type="term" value="F:oxidoreductase activity"/>
    <property type="evidence" value="ECO:0007669"/>
    <property type="project" value="InterPro"/>
</dbReference>
<keyword evidence="4" id="KW-0186">Copper</keyword>
<dbReference type="Pfam" id="PF03723">
    <property type="entry name" value="Hemocyanin_C"/>
    <property type="match status" value="1"/>
</dbReference>
<proteinExistence type="evidence at transcript level"/>
<dbReference type="Gene3D" id="1.10.1280.10">
    <property type="entry name" value="Di-copper center containing domain from catechol oxidase"/>
    <property type="match status" value="1"/>
</dbReference>
<evidence type="ECO:0000256" key="2">
    <source>
        <dbReference type="ARBA" id="ARBA00022525"/>
    </source>
</evidence>
<keyword evidence="5" id="KW-1015">Disulfide bond</keyword>
<evidence type="ECO:0000259" key="6">
    <source>
        <dbReference type="PROSITE" id="PS00498"/>
    </source>
</evidence>
<dbReference type="InterPro" id="IPR005204">
    <property type="entry name" value="Hemocyanin_N"/>
</dbReference>
<evidence type="ECO:0000256" key="1">
    <source>
        <dbReference type="ARBA" id="ARBA00004613"/>
    </source>
</evidence>
<accession>Q58HZ8</accession>
<feature type="domain" description="Tyrosinase copper-binding" evidence="6">
    <location>
        <begin position="407"/>
        <end position="418"/>
    </location>
</feature>
<dbReference type="Pfam" id="PF03722">
    <property type="entry name" value="Hemocyanin_N"/>
    <property type="match status" value="1"/>
</dbReference>
<dbReference type="InterPro" id="IPR014756">
    <property type="entry name" value="Ig_E-set"/>
</dbReference>
<dbReference type="EMBL" id="AY947400">
    <property type="protein sequence ID" value="AAX48010.1"/>
    <property type="molecule type" value="mRNA"/>
</dbReference>
<dbReference type="Pfam" id="PF00372">
    <property type="entry name" value="Hemocyanin_M"/>
    <property type="match status" value="1"/>
</dbReference>
<dbReference type="PRINTS" id="PR00187">
    <property type="entry name" value="HAEMOCYANIN"/>
</dbReference>
<dbReference type="PROSITE" id="PS00210">
    <property type="entry name" value="HEMOCYANIN_2"/>
    <property type="match status" value="1"/>
</dbReference>
<protein>
    <submittedName>
        <fullName evidence="7">Prophenoloxidase</fullName>
    </submittedName>
</protein>
<organism evidence="7">
    <name type="scientific">Macrobrachium rosenbergii</name>
    <name type="common">Giant fresh water prawn</name>
    <dbReference type="NCBI Taxonomy" id="79674"/>
    <lineage>
        <taxon>Eukaryota</taxon>
        <taxon>Metazoa</taxon>
        <taxon>Ecdysozoa</taxon>
        <taxon>Arthropoda</taxon>
        <taxon>Crustacea</taxon>
        <taxon>Multicrustacea</taxon>
        <taxon>Malacostraca</taxon>
        <taxon>Eumalacostraca</taxon>
        <taxon>Eucarida</taxon>
        <taxon>Decapoda</taxon>
        <taxon>Pleocyemata</taxon>
        <taxon>Caridea</taxon>
        <taxon>Palaemonoidea</taxon>
        <taxon>Palaemonidae</taxon>
        <taxon>Macrobrachium</taxon>
    </lineage>
</organism>
<dbReference type="SUPFAM" id="SSF48050">
    <property type="entry name" value="Hemocyanin, N-terminal domain"/>
    <property type="match status" value="1"/>
</dbReference>
<dbReference type="InterPro" id="IPR036697">
    <property type="entry name" value="Hemocyanin_N_sf"/>
</dbReference>
<dbReference type="InterPro" id="IPR002227">
    <property type="entry name" value="Tyrosinase_Cu-bd"/>
</dbReference>
<comment type="subcellular location">
    <subcellularLocation>
        <location evidence="1">Secreted</location>
    </subcellularLocation>
</comment>
<dbReference type="InterPro" id="IPR005203">
    <property type="entry name" value="Hemocyanin_C"/>
</dbReference>
<keyword evidence="2" id="KW-0964">Secreted</keyword>
<dbReference type="AlphaFoldDB" id="Q58HZ8"/>
<dbReference type="FunFam" id="2.60.40.1520:FF:000001">
    <property type="entry name" value="Hemocyanin subunit 2"/>
    <property type="match status" value="1"/>
</dbReference>
<dbReference type="PANTHER" id="PTHR11511">
    <property type="entry name" value="LARVAL STORAGE PROTEIN/PHENOLOXIDASE"/>
    <property type="match status" value="1"/>
</dbReference>